<protein>
    <submittedName>
        <fullName evidence="1">Uncharacterized protein</fullName>
    </submittedName>
</protein>
<dbReference type="EMBL" id="CM044707">
    <property type="protein sequence ID" value="KAI5655711.1"/>
    <property type="molecule type" value="Genomic_DNA"/>
</dbReference>
<name>A0ACC0A861_CATRO</name>
<accession>A0ACC0A861</accession>
<organism evidence="1 2">
    <name type="scientific">Catharanthus roseus</name>
    <name type="common">Madagascar periwinkle</name>
    <name type="synonym">Vinca rosea</name>
    <dbReference type="NCBI Taxonomy" id="4058"/>
    <lineage>
        <taxon>Eukaryota</taxon>
        <taxon>Viridiplantae</taxon>
        <taxon>Streptophyta</taxon>
        <taxon>Embryophyta</taxon>
        <taxon>Tracheophyta</taxon>
        <taxon>Spermatophyta</taxon>
        <taxon>Magnoliopsida</taxon>
        <taxon>eudicotyledons</taxon>
        <taxon>Gunneridae</taxon>
        <taxon>Pentapetalae</taxon>
        <taxon>asterids</taxon>
        <taxon>lamiids</taxon>
        <taxon>Gentianales</taxon>
        <taxon>Apocynaceae</taxon>
        <taxon>Rauvolfioideae</taxon>
        <taxon>Vinceae</taxon>
        <taxon>Catharanthinae</taxon>
        <taxon>Catharanthus</taxon>
    </lineage>
</organism>
<sequence length="523" mass="59664">MPVKTRKQRKQKREKKIVHVYEETNKETVGDGPNEGLNNTSTEWADVFDVINKFNEEGREDANEEVAGIINDEDVNGDIGATDDNNEQVTEEVHQQENFPRTMRRKTRGPTKMMHLWSRAKGRSCIKLEFNDNGEPVGENAASFSEFVGTAVKCGKDIPIDVFDWRLVPKEKKLKVLEQIKNVYEIPFDIDNLILQSMGKKWRNFKSALKEKYYDPGNPVLLQLAVGDERLVQEQWTKLVEYWDSEKAQHKSQQNKQARSSNKMNHCLGKKSLARVQHELTTQLGRHPSRAEVFEKSYSHHNGEPSGNEAASVMEKMKNLSSQLPVGSSDLVGPNDVYGQIMGKEKRRKMESLVPDTPLSGDLGKSSHKGTTFRIFREQQKEIQKMHDKMEMYEKNMQELKDMVMQLSSSVTMSHNHFPSTATEQVRGRPAQPRPLTVHASVLLKSIHDPTKIVAIGYIVNMNPEKDRQGNVLGPNWCEVYLQNAIARDEFLIRPDSLYQTIGDALEVPIVWPTNLVTRIEGI</sequence>
<reference evidence="2" key="1">
    <citation type="journal article" date="2023" name="Nat. Plants">
        <title>Single-cell RNA sequencing provides a high-resolution roadmap for understanding the multicellular compartmentation of specialized metabolism.</title>
        <authorList>
            <person name="Sun S."/>
            <person name="Shen X."/>
            <person name="Li Y."/>
            <person name="Li Y."/>
            <person name="Wang S."/>
            <person name="Li R."/>
            <person name="Zhang H."/>
            <person name="Shen G."/>
            <person name="Guo B."/>
            <person name="Wei J."/>
            <person name="Xu J."/>
            <person name="St-Pierre B."/>
            <person name="Chen S."/>
            <person name="Sun C."/>
        </authorList>
    </citation>
    <scope>NUCLEOTIDE SEQUENCE [LARGE SCALE GENOMIC DNA]</scope>
</reference>
<evidence type="ECO:0000313" key="1">
    <source>
        <dbReference type="EMBL" id="KAI5655711.1"/>
    </source>
</evidence>
<proteinExistence type="predicted"/>
<gene>
    <name evidence="1" type="ORF">M9H77_32898</name>
</gene>
<keyword evidence="2" id="KW-1185">Reference proteome</keyword>
<comment type="caution">
    <text evidence="1">The sequence shown here is derived from an EMBL/GenBank/DDBJ whole genome shotgun (WGS) entry which is preliminary data.</text>
</comment>
<evidence type="ECO:0000313" key="2">
    <source>
        <dbReference type="Proteomes" id="UP001060085"/>
    </source>
</evidence>
<dbReference type="Proteomes" id="UP001060085">
    <property type="component" value="Linkage Group LG07"/>
</dbReference>